<dbReference type="AlphaFoldDB" id="A0A1D7TW04"/>
<proteinExistence type="predicted"/>
<organism evidence="2 3">
    <name type="scientific">Bosea vaviloviae</name>
    <dbReference type="NCBI Taxonomy" id="1526658"/>
    <lineage>
        <taxon>Bacteria</taxon>
        <taxon>Pseudomonadati</taxon>
        <taxon>Pseudomonadota</taxon>
        <taxon>Alphaproteobacteria</taxon>
        <taxon>Hyphomicrobiales</taxon>
        <taxon>Boseaceae</taxon>
        <taxon>Bosea</taxon>
    </lineage>
</organism>
<gene>
    <name evidence="2" type="ORF">BHK69_01235</name>
</gene>
<name>A0A1D7TW04_9HYPH</name>
<sequence length="231" mass="25167">MKHLPASDFIPSFDIEEISPPNIAAESAANEHAAVELPPFLLKLPREPAPDLDQIFENGRQAGLTEGRAEAERQITALRQEAAEALAGERRNWAGDVAMRLEAELPKALEALGETLSDTVGRLLRPFLEAELRDAASRALIEQIAPLLAGSDGSLIRISGPARLLATLRSVFPEGRAVEFAESDAVEVSIVTQDTIIETRIEAWVARLEGKGPDRRRRRSEALGPETNRNA</sequence>
<keyword evidence="1" id="KW-0175">Coiled coil</keyword>
<dbReference type="STRING" id="1526658.BHK69_01235"/>
<feature type="coiled-coil region" evidence="1">
    <location>
        <begin position="61"/>
        <end position="88"/>
    </location>
</feature>
<reference evidence="2 3" key="1">
    <citation type="journal article" date="2015" name="Antonie Van Leeuwenhoek">
        <title>Bosea vaviloviae sp. nov., a new species of slow-growing rhizobia isolated from nodules of the relict species Vavilovia formosa (Stev.) Fed.</title>
        <authorList>
            <person name="Safronova V.I."/>
            <person name="Kuznetsova I.G."/>
            <person name="Sazanova A.L."/>
            <person name="Kimeklis A.K."/>
            <person name="Belimov A.A."/>
            <person name="Andronov E.E."/>
            <person name="Pinaev A.G."/>
            <person name="Chizhevskaya E.P."/>
            <person name="Pukhaev A.R."/>
            <person name="Popov K.P."/>
            <person name="Willems A."/>
            <person name="Tikhonovich I.A."/>
        </authorList>
    </citation>
    <scope>NUCLEOTIDE SEQUENCE [LARGE SCALE GENOMIC DNA]</scope>
    <source>
        <strain evidence="2 3">Vaf18</strain>
    </source>
</reference>
<dbReference type="OrthoDB" id="7677041at2"/>
<protein>
    <submittedName>
        <fullName evidence="2">Uncharacterized protein</fullName>
    </submittedName>
</protein>
<dbReference type="KEGG" id="bvv:BHK69_01235"/>
<dbReference type="RefSeq" id="WP_069688526.1">
    <property type="nucleotide sequence ID" value="NZ_CP017147.1"/>
</dbReference>
<evidence type="ECO:0000313" key="3">
    <source>
        <dbReference type="Proteomes" id="UP000094969"/>
    </source>
</evidence>
<evidence type="ECO:0000313" key="2">
    <source>
        <dbReference type="EMBL" id="AOO79302.1"/>
    </source>
</evidence>
<accession>A0A1D7TW04</accession>
<keyword evidence="3" id="KW-1185">Reference proteome</keyword>
<evidence type="ECO:0000256" key="1">
    <source>
        <dbReference type="SAM" id="Coils"/>
    </source>
</evidence>
<dbReference type="EMBL" id="CP017147">
    <property type="protein sequence ID" value="AOO79302.1"/>
    <property type="molecule type" value="Genomic_DNA"/>
</dbReference>
<dbReference type="Proteomes" id="UP000094969">
    <property type="component" value="Chromosome"/>
</dbReference>